<gene>
    <name evidence="2" type="ORF">PM001_LOCUS13485</name>
</gene>
<accession>A0AAV1U4F4</accession>
<evidence type="ECO:0000313" key="2">
    <source>
        <dbReference type="EMBL" id="CAK7928335.1"/>
    </source>
</evidence>
<reference evidence="2" key="1">
    <citation type="submission" date="2024-01" db="EMBL/GenBank/DDBJ databases">
        <authorList>
            <person name="Webb A."/>
        </authorList>
    </citation>
    <scope>NUCLEOTIDE SEQUENCE</scope>
    <source>
        <strain evidence="2">Pm1</strain>
    </source>
</reference>
<organism evidence="2 3">
    <name type="scientific">Peronospora matthiolae</name>
    <dbReference type="NCBI Taxonomy" id="2874970"/>
    <lineage>
        <taxon>Eukaryota</taxon>
        <taxon>Sar</taxon>
        <taxon>Stramenopiles</taxon>
        <taxon>Oomycota</taxon>
        <taxon>Peronosporomycetes</taxon>
        <taxon>Peronosporales</taxon>
        <taxon>Peronosporaceae</taxon>
        <taxon>Peronospora</taxon>
    </lineage>
</organism>
<comment type="caution">
    <text evidence="2">The sequence shown here is derived from an EMBL/GenBank/DDBJ whole genome shotgun (WGS) entry which is preliminary data.</text>
</comment>
<sequence length="37" mass="4248">MNCRRPAAWPKRLLSGEPWVGLPVPSPQPPLAEKRRR</sequence>
<evidence type="ECO:0000256" key="1">
    <source>
        <dbReference type="SAM" id="MobiDB-lite"/>
    </source>
</evidence>
<evidence type="ECO:0000313" key="3">
    <source>
        <dbReference type="Proteomes" id="UP001162060"/>
    </source>
</evidence>
<dbReference type="Proteomes" id="UP001162060">
    <property type="component" value="Unassembled WGS sequence"/>
</dbReference>
<proteinExistence type="predicted"/>
<name>A0AAV1U4F4_9STRA</name>
<protein>
    <submittedName>
        <fullName evidence="2">Uncharacterized protein</fullName>
    </submittedName>
</protein>
<dbReference type="EMBL" id="CAKLBY020000124">
    <property type="protein sequence ID" value="CAK7928335.1"/>
    <property type="molecule type" value="Genomic_DNA"/>
</dbReference>
<dbReference type="AlphaFoldDB" id="A0AAV1U4F4"/>
<feature type="region of interest" description="Disordered" evidence="1">
    <location>
        <begin position="18"/>
        <end position="37"/>
    </location>
</feature>